<keyword evidence="4" id="KW-0808">Transferase</keyword>
<dbReference type="Gene3D" id="1.10.510.10">
    <property type="entry name" value="Transferase(Phosphotransferase) domain 1"/>
    <property type="match status" value="2"/>
</dbReference>
<dbReference type="InterPro" id="IPR011009">
    <property type="entry name" value="Kinase-like_dom_sf"/>
</dbReference>
<evidence type="ECO:0000256" key="4">
    <source>
        <dbReference type="ARBA" id="ARBA00022679"/>
    </source>
</evidence>
<dbReference type="PANTHER" id="PTHR22984">
    <property type="entry name" value="SERINE/THREONINE-PROTEIN KINASE PIM"/>
    <property type="match status" value="1"/>
</dbReference>
<evidence type="ECO:0000256" key="10">
    <source>
        <dbReference type="SAM" id="MobiDB-lite"/>
    </source>
</evidence>
<comment type="catalytic activity">
    <reaction evidence="9">
        <text>L-seryl-[protein] + ATP = O-phospho-L-seryl-[protein] + ADP + H(+)</text>
        <dbReference type="Rhea" id="RHEA:17989"/>
        <dbReference type="Rhea" id="RHEA-COMP:9863"/>
        <dbReference type="Rhea" id="RHEA-COMP:11604"/>
        <dbReference type="ChEBI" id="CHEBI:15378"/>
        <dbReference type="ChEBI" id="CHEBI:29999"/>
        <dbReference type="ChEBI" id="CHEBI:30616"/>
        <dbReference type="ChEBI" id="CHEBI:83421"/>
        <dbReference type="ChEBI" id="CHEBI:456216"/>
        <dbReference type="EC" id="2.7.11.1"/>
    </reaction>
</comment>
<evidence type="ECO:0000256" key="2">
    <source>
        <dbReference type="ARBA" id="ARBA00012513"/>
    </source>
</evidence>
<evidence type="ECO:0000256" key="6">
    <source>
        <dbReference type="ARBA" id="ARBA00022777"/>
    </source>
</evidence>
<dbReference type="GO" id="GO:0005737">
    <property type="term" value="C:cytoplasm"/>
    <property type="evidence" value="ECO:0007669"/>
    <property type="project" value="TreeGrafter"/>
</dbReference>
<protein>
    <recommendedName>
        <fullName evidence="2">non-specific serine/threonine protein kinase</fullName>
        <ecNumber evidence="2">2.7.11.1</ecNumber>
    </recommendedName>
</protein>
<dbReference type="EC" id="2.7.11.1" evidence="2"/>
<evidence type="ECO:0000256" key="5">
    <source>
        <dbReference type="ARBA" id="ARBA00022741"/>
    </source>
</evidence>
<dbReference type="OrthoDB" id="9984829at2759"/>
<gene>
    <name evidence="12" type="ORF">DAT39_019220</name>
</gene>
<dbReference type="EMBL" id="QNUK01000616">
    <property type="protein sequence ID" value="KAF5891078.1"/>
    <property type="molecule type" value="Genomic_DNA"/>
</dbReference>
<organism evidence="12 13">
    <name type="scientific">Clarias magur</name>
    <name type="common">Asian catfish</name>
    <name type="synonym">Macropteronotus magur</name>
    <dbReference type="NCBI Taxonomy" id="1594786"/>
    <lineage>
        <taxon>Eukaryota</taxon>
        <taxon>Metazoa</taxon>
        <taxon>Chordata</taxon>
        <taxon>Craniata</taxon>
        <taxon>Vertebrata</taxon>
        <taxon>Euteleostomi</taxon>
        <taxon>Actinopterygii</taxon>
        <taxon>Neopterygii</taxon>
        <taxon>Teleostei</taxon>
        <taxon>Ostariophysi</taxon>
        <taxon>Siluriformes</taxon>
        <taxon>Clariidae</taxon>
        <taxon>Clarias</taxon>
    </lineage>
</organism>
<reference evidence="12" key="1">
    <citation type="submission" date="2020-07" db="EMBL/GenBank/DDBJ databases">
        <title>Clarias magur genome sequencing, assembly and annotation.</title>
        <authorList>
            <person name="Kushwaha B."/>
            <person name="Kumar R."/>
            <person name="Das P."/>
            <person name="Joshi C.G."/>
            <person name="Kumar D."/>
            <person name="Nagpure N.S."/>
            <person name="Pandey M."/>
            <person name="Agarwal S."/>
            <person name="Srivastava S."/>
            <person name="Singh M."/>
            <person name="Sahoo L."/>
            <person name="Jayasankar P."/>
            <person name="Meher P.K."/>
            <person name="Koringa P.G."/>
            <person name="Iquebal M.A."/>
            <person name="Das S.P."/>
            <person name="Bit A."/>
            <person name="Patnaik S."/>
            <person name="Patel N."/>
            <person name="Shah T.M."/>
            <person name="Hinsu A."/>
            <person name="Jena J.K."/>
        </authorList>
    </citation>
    <scope>NUCLEOTIDE SEQUENCE</scope>
    <source>
        <strain evidence="12">CIFAMagur01</strain>
        <tissue evidence="12">Testis</tissue>
    </source>
</reference>
<dbReference type="InterPro" id="IPR051138">
    <property type="entry name" value="PIM_Ser/Thr_kinase"/>
</dbReference>
<sequence>FERKRASCVLQREEKSVALSMSADDSEQTSSCASESQDGDVQDFHPLQHNEFDARYTVVKMVATKWYGALYTGVRKADGKEVAIKCMIKDPEEERITIPGQTHMLPLEVALMELVSRPPLCENVVELLDWFDSSTFYILVVERPNRCMHIREFYKLHNGRLPESVAQKVMQQVVRAVGHCYEHGVFHCDFEQDLLINPDTLEVKLVDFASAEPMTDKLYTDVAGNPVFPPPEWVQDSKYFGFPAIIWGLGVLLYELVCGELPFANEEKIVRGHLSLVHGLSDECCDLIQKCLIEDPECQPTFKEILDHKWFEEGLTRDTTALVREEGDGRPCGTGESDVLHLDESFLDLSISANDSEQASSSGSETQDGAVQEFHPSQHNEFDAGYTVVKVVATKCFGALYTGVRKADGKEVAIKCAIKHPEDELVTIPGQTGDLLPLEVALMELVSRPPLCENVVELLDWFDSSTFYILVVERPNRCMHLREFYQLHNGRLPESVAQKVMQQVVRVALHCCEHRVLHYDFKQDLLINPDTLEVKLVDFGCGELMTDELFTDFTACSPPERVQDSKYFGFVAIISGLGVLLYELVCGELTFANEQDLVKGHLSFVPGLSDECCDLIQRCLNQDPECQPTLKEILNHNWFKKHLQDTAMLVMEEGDDHPCKTGETNVLQLDENFSSADDPEEASPSVSETQDVDLETFHPSQHMTQRVPLIKKCDTPYRPRSSGVGEWMNRTVKDRLTMMNTDKPTHSFVPGDTVLVEILNRRKVGDAVYSTPTTVIAVTRTAVLTDSQPQWIHTSHSPSRLFAVEDLPGAQMTLRTSGTLSINNTLT</sequence>
<evidence type="ECO:0000256" key="7">
    <source>
        <dbReference type="ARBA" id="ARBA00022840"/>
    </source>
</evidence>
<comment type="caution">
    <text evidence="12">The sequence shown here is derived from an EMBL/GenBank/DDBJ whole genome shotgun (WGS) entry which is preliminary data.</text>
</comment>
<dbReference type="InterPro" id="IPR000719">
    <property type="entry name" value="Prot_kinase_dom"/>
</dbReference>
<accession>A0A8J4X267</accession>
<dbReference type="Pfam" id="PF00069">
    <property type="entry name" value="Pkinase"/>
    <property type="match status" value="2"/>
</dbReference>
<evidence type="ECO:0000256" key="1">
    <source>
        <dbReference type="ARBA" id="ARBA00005505"/>
    </source>
</evidence>
<dbReference type="GO" id="GO:0004674">
    <property type="term" value="F:protein serine/threonine kinase activity"/>
    <property type="evidence" value="ECO:0007669"/>
    <property type="project" value="UniProtKB-KW"/>
</dbReference>
<dbReference type="GO" id="GO:0043066">
    <property type="term" value="P:negative regulation of apoptotic process"/>
    <property type="evidence" value="ECO:0007669"/>
    <property type="project" value="TreeGrafter"/>
</dbReference>
<dbReference type="PANTHER" id="PTHR22984:SF11">
    <property type="entry name" value="AURORA KINASE-RELATED"/>
    <property type="match status" value="1"/>
</dbReference>
<evidence type="ECO:0000256" key="8">
    <source>
        <dbReference type="ARBA" id="ARBA00047899"/>
    </source>
</evidence>
<keyword evidence="7" id="KW-0067">ATP-binding</keyword>
<feature type="domain" description="Protein kinase" evidence="11">
    <location>
        <begin position="56"/>
        <end position="311"/>
    </location>
</feature>
<name>A0A8J4X267_CLAMG</name>
<dbReference type="FunFam" id="1.10.510.10:FF:000649">
    <property type="entry name" value="Si:dkey-34d22.3"/>
    <property type="match status" value="1"/>
</dbReference>
<keyword evidence="3" id="KW-0723">Serine/threonine-protein kinase</keyword>
<keyword evidence="6 12" id="KW-0418">Kinase</keyword>
<dbReference type="SMART" id="SM00220">
    <property type="entry name" value="S_TKc"/>
    <property type="match status" value="2"/>
</dbReference>
<keyword evidence="13" id="KW-1185">Reference proteome</keyword>
<dbReference type="Gene3D" id="2.30.30.850">
    <property type="match status" value="1"/>
</dbReference>
<dbReference type="PROSITE" id="PS50011">
    <property type="entry name" value="PROTEIN_KINASE_DOM"/>
    <property type="match status" value="2"/>
</dbReference>
<evidence type="ECO:0000313" key="13">
    <source>
        <dbReference type="Proteomes" id="UP000727407"/>
    </source>
</evidence>
<proteinExistence type="inferred from homology"/>
<feature type="region of interest" description="Disordered" evidence="10">
    <location>
        <begin position="18"/>
        <end position="44"/>
    </location>
</feature>
<evidence type="ECO:0000256" key="9">
    <source>
        <dbReference type="ARBA" id="ARBA00048679"/>
    </source>
</evidence>
<evidence type="ECO:0000313" key="12">
    <source>
        <dbReference type="EMBL" id="KAF5891078.1"/>
    </source>
</evidence>
<dbReference type="Proteomes" id="UP000727407">
    <property type="component" value="Unassembled WGS sequence"/>
</dbReference>
<comment type="similarity">
    <text evidence="1">Belongs to the protein kinase superfamily. CAMK Ser/Thr protein kinase family. PIM subfamily.</text>
</comment>
<keyword evidence="5" id="KW-0547">Nucleotide-binding</keyword>
<dbReference type="AlphaFoldDB" id="A0A8J4X267"/>
<evidence type="ECO:0000256" key="3">
    <source>
        <dbReference type="ARBA" id="ARBA00022527"/>
    </source>
</evidence>
<feature type="domain" description="Protein kinase" evidence="11">
    <location>
        <begin position="386"/>
        <end position="639"/>
    </location>
</feature>
<evidence type="ECO:0000259" key="11">
    <source>
        <dbReference type="PROSITE" id="PS50011"/>
    </source>
</evidence>
<dbReference type="Gene3D" id="3.30.200.20">
    <property type="entry name" value="Phosphorylase Kinase, domain 1"/>
    <property type="match status" value="2"/>
</dbReference>
<feature type="non-terminal residue" evidence="12">
    <location>
        <position position="827"/>
    </location>
</feature>
<dbReference type="GO" id="GO:0005524">
    <property type="term" value="F:ATP binding"/>
    <property type="evidence" value="ECO:0007669"/>
    <property type="project" value="UniProtKB-KW"/>
</dbReference>
<dbReference type="GO" id="GO:0007346">
    <property type="term" value="P:regulation of mitotic cell cycle"/>
    <property type="evidence" value="ECO:0007669"/>
    <property type="project" value="TreeGrafter"/>
</dbReference>
<dbReference type="SUPFAM" id="SSF56112">
    <property type="entry name" value="Protein kinase-like (PK-like)"/>
    <property type="match status" value="2"/>
</dbReference>
<comment type="catalytic activity">
    <reaction evidence="8">
        <text>L-threonyl-[protein] + ATP = O-phospho-L-threonyl-[protein] + ADP + H(+)</text>
        <dbReference type="Rhea" id="RHEA:46608"/>
        <dbReference type="Rhea" id="RHEA-COMP:11060"/>
        <dbReference type="Rhea" id="RHEA-COMP:11605"/>
        <dbReference type="ChEBI" id="CHEBI:15378"/>
        <dbReference type="ChEBI" id="CHEBI:30013"/>
        <dbReference type="ChEBI" id="CHEBI:30616"/>
        <dbReference type="ChEBI" id="CHEBI:61977"/>
        <dbReference type="ChEBI" id="CHEBI:456216"/>
        <dbReference type="EC" id="2.7.11.1"/>
    </reaction>
</comment>